<keyword evidence="3" id="KW-1185">Reference proteome</keyword>
<protein>
    <submittedName>
        <fullName evidence="2">Feruloyl-CoA synthase</fullName>
        <ecNumber evidence="2">6.2.1.34</ecNumber>
    </submittedName>
</protein>
<organism evidence="2 3">
    <name type="scientific">Actinomadura namibiensis</name>
    <dbReference type="NCBI Taxonomy" id="182080"/>
    <lineage>
        <taxon>Bacteria</taxon>
        <taxon>Bacillati</taxon>
        <taxon>Actinomycetota</taxon>
        <taxon>Actinomycetes</taxon>
        <taxon>Streptosporangiales</taxon>
        <taxon>Thermomonosporaceae</taxon>
        <taxon>Actinomadura</taxon>
    </lineage>
</organism>
<dbReference type="PANTHER" id="PTHR43767">
    <property type="entry name" value="LONG-CHAIN-FATTY-ACID--COA LIGASE"/>
    <property type="match status" value="1"/>
</dbReference>
<sequence length="594" mass="64335">MTLRPTARIFADPRVEARHRPDGTVLLSSTVPLEPHDTDLVGSLRRWAAERPEAVLAAERRLGYWDRLTYAQALPRAESLGEALLRRGLDRDRPLVVLSGNSLRHLQLILAGYVAGIPVISLSPAYSKSHGHRRLRRVVEMAAPGAVYAEDGREYAAALEAVTDLSPVAVVGRGGGGEPFGDLLRTGPGERLGAARAAVGPDTVARIFFTSGSTGDPKAVPNTHRMLCAVQQMMRQVWPFLSETPLSLVDWLPWNHTFGGNHNLHMVLTNGGTLHIDDGGPTPALFPRSLRNLAEVSPNVYFNVPAGFALLADELERDSVLAKKFFVRLRLLFSAGAPLPETLRTRMLRLAERFADDRVRFTSSWGLTETASAITSAHLDTEEPGAIGVPLPGIRLKLAPVGGRWEMRAAGPTVMPGYLGDPALTAAAFDEEGFYRTGDAGRPVDEEDPCRGLVFEGRIAEDFKLATGTWVRVGTLRASLLAALGALSEAVITGSGRACAGALVWPRRTADPVSLRHDLARALARFNAGQRSSRRVERLLLMTEPPDPTAGEVTDKGSVSQLQVLRNRAELVDLLHRDPPPPEVILPADEKGAR</sequence>
<accession>A0A7W3LW57</accession>
<evidence type="ECO:0000313" key="2">
    <source>
        <dbReference type="EMBL" id="MBA8955441.1"/>
    </source>
</evidence>
<dbReference type="PANTHER" id="PTHR43767:SF1">
    <property type="entry name" value="NONRIBOSOMAL PEPTIDE SYNTHASE PES1 (EUROFUNG)-RELATED"/>
    <property type="match status" value="1"/>
</dbReference>
<dbReference type="PROSITE" id="PS00455">
    <property type="entry name" value="AMP_BINDING"/>
    <property type="match status" value="1"/>
</dbReference>
<keyword evidence="2" id="KW-0436">Ligase</keyword>
<gene>
    <name evidence="2" type="ORF">HNR61_007115</name>
</gene>
<reference evidence="2 3" key="1">
    <citation type="submission" date="2020-08" db="EMBL/GenBank/DDBJ databases">
        <title>Genomic Encyclopedia of Type Strains, Phase IV (KMG-IV): sequencing the most valuable type-strain genomes for metagenomic binning, comparative biology and taxonomic classification.</title>
        <authorList>
            <person name="Goeker M."/>
        </authorList>
    </citation>
    <scope>NUCLEOTIDE SEQUENCE [LARGE SCALE GENOMIC DNA]</scope>
    <source>
        <strain evidence="2 3">DSM 44197</strain>
    </source>
</reference>
<dbReference type="GO" id="GO:0050563">
    <property type="term" value="F:trans-feruloyl-CoA synthase activity"/>
    <property type="evidence" value="ECO:0007669"/>
    <property type="project" value="UniProtKB-EC"/>
</dbReference>
<evidence type="ECO:0000313" key="3">
    <source>
        <dbReference type="Proteomes" id="UP000572680"/>
    </source>
</evidence>
<dbReference type="EMBL" id="JACJIA010000011">
    <property type="protein sequence ID" value="MBA8955441.1"/>
    <property type="molecule type" value="Genomic_DNA"/>
</dbReference>
<dbReference type="InterPro" id="IPR000873">
    <property type="entry name" value="AMP-dep_synth/lig_dom"/>
</dbReference>
<dbReference type="Proteomes" id="UP000572680">
    <property type="component" value="Unassembled WGS sequence"/>
</dbReference>
<feature type="domain" description="AMP-dependent synthetase/ligase" evidence="1">
    <location>
        <begin position="45"/>
        <end position="419"/>
    </location>
</feature>
<dbReference type="Gene3D" id="3.40.50.12780">
    <property type="entry name" value="N-terminal domain of ligase-like"/>
    <property type="match status" value="1"/>
</dbReference>
<dbReference type="Pfam" id="PF00501">
    <property type="entry name" value="AMP-binding"/>
    <property type="match status" value="1"/>
</dbReference>
<dbReference type="InterPro" id="IPR050237">
    <property type="entry name" value="ATP-dep_AMP-bd_enzyme"/>
</dbReference>
<proteinExistence type="predicted"/>
<dbReference type="SUPFAM" id="SSF56801">
    <property type="entry name" value="Acetyl-CoA synthetase-like"/>
    <property type="match status" value="1"/>
</dbReference>
<dbReference type="Pfam" id="PF23562">
    <property type="entry name" value="AMP-binding_C_3"/>
    <property type="match status" value="1"/>
</dbReference>
<dbReference type="InterPro" id="IPR042099">
    <property type="entry name" value="ANL_N_sf"/>
</dbReference>
<dbReference type="AlphaFoldDB" id="A0A7W3LW57"/>
<dbReference type="EC" id="6.2.1.34" evidence="2"/>
<comment type="caution">
    <text evidence="2">The sequence shown here is derived from an EMBL/GenBank/DDBJ whole genome shotgun (WGS) entry which is preliminary data.</text>
</comment>
<dbReference type="InterPro" id="IPR020845">
    <property type="entry name" value="AMP-binding_CS"/>
</dbReference>
<dbReference type="RefSeq" id="WP_182847418.1">
    <property type="nucleotide sequence ID" value="NZ_BAAALP010000104.1"/>
</dbReference>
<evidence type="ECO:0000259" key="1">
    <source>
        <dbReference type="Pfam" id="PF00501"/>
    </source>
</evidence>
<name>A0A7W3LW57_ACTNM</name>